<feature type="domain" description="FYVE-type" evidence="5">
    <location>
        <begin position="39"/>
        <end position="99"/>
    </location>
</feature>
<dbReference type="Pfam" id="PF01363">
    <property type="entry name" value="FYVE"/>
    <property type="match status" value="1"/>
</dbReference>
<organism evidence="6 7">
    <name type="scientific">Limulus polyphemus</name>
    <name type="common">Atlantic horseshoe crab</name>
    <dbReference type="NCBI Taxonomy" id="6850"/>
    <lineage>
        <taxon>Eukaryota</taxon>
        <taxon>Metazoa</taxon>
        <taxon>Ecdysozoa</taxon>
        <taxon>Arthropoda</taxon>
        <taxon>Chelicerata</taxon>
        <taxon>Merostomata</taxon>
        <taxon>Xiphosura</taxon>
        <taxon>Limulidae</taxon>
        <taxon>Limulus</taxon>
    </lineage>
</organism>
<dbReference type="InterPro" id="IPR052113">
    <property type="entry name" value="FYVE-type_Zinc_Finger"/>
</dbReference>
<sequence>MSSTATKYLVKSKSGLRIVCGEESRRSPFELSEPPWMPDEEKQACIKCKIKFDFLTRRHHCRRCGKIFCGNCCGKKLALQRMCFVDPVRLCALCAEVTLKENEFYEKHLKTLQNGANFHVKSVESILPSQPVLHLCKLSSDHRELYFGGAKNSLERVELNKIVELKIVRSESEYPGLTVVTGVELIHEISGQGICSVILSDNANSKQSRMWISALQKAFKMVLESRGSSVL</sequence>
<name>A0ABM1BLS2_LIMPO</name>
<evidence type="ECO:0000256" key="3">
    <source>
        <dbReference type="ARBA" id="ARBA00022833"/>
    </source>
</evidence>
<dbReference type="PANTHER" id="PTHR39490:SF8">
    <property type="entry name" value="ZINC FINGER FYVE DOMAIN-CONTAINING PROTEIN 21"/>
    <property type="match status" value="1"/>
</dbReference>
<evidence type="ECO:0000256" key="2">
    <source>
        <dbReference type="ARBA" id="ARBA00022771"/>
    </source>
</evidence>
<evidence type="ECO:0000256" key="4">
    <source>
        <dbReference type="PROSITE-ProRule" id="PRU00091"/>
    </source>
</evidence>
<evidence type="ECO:0000313" key="6">
    <source>
        <dbReference type="Proteomes" id="UP000694941"/>
    </source>
</evidence>
<dbReference type="Gene3D" id="3.30.40.10">
    <property type="entry name" value="Zinc/RING finger domain, C3HC4 (zinc finger)"/>
    <property type="match status" value="1"/>
</dbReference>
<accession>A0ABM1BLS2</accession>
<dbReference type="SUPFAM" id="SSF57903">
    <property type="entry name" value="FYVE/PHD zinc finger"/>
    <property type="match status" value="1"/>
</dbReference>
<keyword evidence="2 4" id="KW-0863">Zinc-finger</keyword>
<dbReference type="CDD" id="cd15727">
    <property type="entry name" value="FYVE_ZF21"/>
    <property type="match status" value="1"/>
</dbReference>
<dbReference type="InterPro" id="IPR032031">
    <property type="entry name" value="ZFYVE21_C"/>
</dbReference>
<dbReference type="InterPro" id="IPR038632">
    <property type="entry name" value="ZFYVE21_C_sf"/>
</dbReference>
<dbReference type="InterPro" id="IPR017455">
    <property type="entry name" value="Znf_FYVE-rel"/>
</dbReference>
<dbReference type="Proteomes" id="UP000694941">
    <property type="component" value="Unplaced"/>
</dbReference>
<keyword evidence="1" id="KW-0479">Metal-binding</keyword>
<dbReference type="PROSITE" id="PS50178">
    <property type="entry name" value="ZF_FYVE"/>
    <property type="match status" value="1"/>
</dbReference>
<evidence type="ECO:0000256" key="1">
    <source>
        <dbReference type="ARBA" id="ARBA00022723"/>
    </source>
</evidence>
<dbReference type="Pfam" id="PF16696">
    <property type="entry name" value="ZFYVE21_C"/>
    <property type="match status" value="1"/>
</dbReference>
<keyword evidence="6" id="KW-1185">Reference proteome</keyword>
<dbReference type="SMART" id="SM00064">
    <property type="entry name" value="FYVE"/>
    <property type="match status" value="1"/>
</dbReference>
<dbReference type="InterPro" id="IPR013083">
    <property type="entry name" value="Znf_RING/FYVE/PHD"/>
</dbReference>
<gene>
    <name evidence="7" type="primary">LOC106468675</name>
</gene>
<dbReference type="GeneID" id="106468675"/>
<evidence type="ECO:0000313" key="7">
    <source>
        <dbReference type="RefSeq" id="XP_013784569.1"/>
    </source>
</evidence>
<dbReference type="Gene3D" id="2.30.29.160">
    <property type="entry name" value="Zinc finger FYVE domain-containing protein 21, C-terminal"/>
    <property type="match status" value="1"/>
</dbReference>
<protein>
    <submittedName>
        <fullName evidence="7">Zinc finger FYVE domain-containing protein 21-like</fullName>
    </submittedName>
</protein>
<dbReference type="RefSeq" id="XP_013784569.1">
    <property type="nucleotide sequence ID" value="XM_013929115.2"/>
</dbReference>
<reference evidence="7" key="1">
    <citation type="submission" date="2025-08" db="UniProtKB">
        <authorList>
            <consortium name="RefSeq"/>
        </authorList>
    </citation>
    <scope>IDENTIFICATION</scope>
    <source>
        <tissue evidence="7">Muscle</tissue>
    </source>
</reference>
<dbReference type="PANTHER" id="PTHR39490">
    <property type="entry name" value="ARRESTIN DOMAIN-CONTAINING PROTEIN D"/>
    <property type="match status" value="1"/>
</dbReference>
<keyword evidence="3" id="KW-0862">Zinc</keyword>
<dbReference type="InterPro" id="IPR011011">
    <property type="entry name" value="Znf_FYVE_PHD"/>
</dbReference>
<evidence type="ECO:0000259" key="5">
    <source>
        <dbReference type="PROSITE" id="PS50178"/>
    </source>
</evidence>
<proteinExistence type="predicted"/>
<dbReference type="InterPro" id="IPR000306">
    <property type="entry name" value="Znf_FYVE"/>
</dbReference>